<feature type="signal peptide" evidence="1">
    <location>
        <begin position="1"/>
        <end position="23"/>
    </location>
</feature>
<dbReference type="RefSeq" id="WP_013537897.1">
    <property type="nucleotide sequence ID" value="NC_014926.1"/>
</dbReference>
<keyword evidence="1" id="KW-0732">Signal</keyword>
<dbReference type="Proteomes" id="UP000006362">
    <property type="component" value="Chromosome"/>
</dbReference>
<dbReference type="STRING" id="648996.Theam_1147"/>
<proteinExistence type="predicted"/>
<feature type="chain" id="PRO_5003230445" description="PilC beta-propeller domain-containing protein" evidence="1">
    <location>
        <begin position="24"/>
        <end position="1225"/>
    </location>
</feature>
<protein>
    <recommendedName>
        <fullName evidence="4">PilC beta-propeller domain-containing protein</fullName>
    </recommendedName>
</protein>
<organism evidence="2 3">
    <name type="scientific">Thermovibrio ammonificans (strain DSM 15698 / JCM 12110 / HB-1)</name>
    <dbReference type="NCBI Taxonomy" id="648996"/>
    <lineage>
        <taxon>Bacteria</taxon>
        <taxon>Pseudomonadati</taxon>
        <taxon>Aquificota</taxon>
        <taxon>Aquificia</taxon>
        <taxon>Desulfurobacteriales</taxon>
        <taxon>Desulfurobacteriaceae</taxon>
        <taxon>Thermovibrio</taxon>
    </lineage>
</organism>
<dbReference type="OrthoDB" id="7156875at2"/>
<dbReference type="eggNOG" id="COG3419">
    <property type="taxonomic scope" value="Bacteria"/>
</dbReference>
<evidence type="ECO:0000313" key="3">
    <source>
        <dbReference type="Proteomes" id="UP000006362"/>
    </source>
</evidence>
<keyword evidence="3" id="KW-1185">Reference proteome</keyword>
<dbReference type="HOGENOM" id="CLU_001890_4_0_0"/>
<reference evidence="2" key="1">
    <citation type="submission" date="2011-01" db="EMBL/GenBank/DDBJ databases">
        <title>Complete sequence of chromosome of Thermovibrio ammonificans HB-1.</title>
        <authorList>
            <consortium name="US DOE Joint Genome Institute"/>
            <person name="Lucas S."/>
            <person name="Copeland A."/>
            <person name="Lapidus A."/>
            <person name="Cheng J.-F."/>
            <person name="Goodwin L."/>
            <person name="Pitluck S."/>
            <person name="Davenport K."/>
            <person name="Detter J.C."/>
            <person name="Han C."/>
            <person name="Tapia R."/>
            <person name="Land M."/>
            <person name="Hauser L."/>
            <person name="Kyrpides N."/>
            <person name="Ivanova N."/>
            <person name="Ovchinnikova G."/>
            <person name="Vetriani C."/>
            <person name="Woyke T."/>
        </authorList>
    </citation>
    <scope>NUCLEOTIDE SEQUENCE [LARGE SCALE GENOMIC DNA]</scope>
    <source>
        <strain evidence="2">HB-1</strain>
    </source>
</reference>
<gene>
    <name evidence="2" type="ordered locus">Theam_1147</name>
</gene>
<dbReference type="KEGG" id="tam:Theam_1147"/>
<dbReference type="AlphaFoldDB" id="E8T2L6"/>
<dbReference type="EMBL" id="CP002444">
    <property type="protein sequence ID" value="ADU97111.1"/>
    <property type="molecule type" value="Genomic_DNA"/>
</dbReference>
<sequence>MRLLSLIITVLVALGLLVKPAGATAPSDYCAVPPFIQKGAFANVMLALDYSGSMAWKAYEGKKKSVYYGYFIPDRYYCKSTIHGRKVWTLCSKYKGKSKLGSKLNREYMTRIDILRWILTGGKVVEFYGDRYVELAATDKKGNTLYIKATDVSSYNPETGEVEGILQKLERRREKPRIGLVIYPGSTVCLDYDSDCPKCLSRCYSKCKSEGHSDSYCKNHCYSKCNCSRGGWCSLDYLNPIRDWVYPTYDYSKIIDLINNEVPNGGTPTGEVLDEIKRYFAREDGVWNFGFRKSDPNYLDPYTFDVDGQKVEVHCAKNFTVLISDGAWNGHIFSAERACPSCDNNSKCVKDPVDTNVRYSCAIDPAVPAYDMHVNDLVDTLTGVQNVDVYTVAAFMSTKECKGDKDSCYGVKSLENTAIFGGFLDEDGDGYPCNYSSVPPAPVCSDTKSAPCGSFNDVEPACSEWDANGDGLPDNYFEGSDPEQLKAAIESVFYKILQRASGTSVMGLPEKSKLGFTLQQSVFYTMKNIYDPDTDRYYQVTWPGYLYTWWFYNTRTNQNIREDTNENLVLDVDKDRILEWAIEDNNLKIKIYEPKADGSRGDLVTTVDSFDSPELHPLWEEGEILAETPGSDRNIFTTTTGSNKVPFTVANLNDFKQLLGTDPNLFPACVLNPDGTVNYEKLVKFVRGEPVDFSNCRNLACGKDRIWKLGDIDYSTPTIVNYGNYNVVFVGANDGMLHAFLAGYVKKNAGDTKHPVAIQNSSTDDTTDKLGEELWAFIPKDALPYLRFLTGKDYCHTYFVDLTPQVYTVNGRKILIGGMRLGGAACVGGDNCVKPPADTCSSASCTGLSAYFALDVTNPQPDGVKVLWEFTAPGLGFTYSGPSLIRKGDKAYLMFVSGPETYNGDSNQPLKVFVVDLLSGKEVATFDTFIPAGSTTGRVINDAFGGRLMSEGLDVNGDGSTDYVFFGYARKDGDMKNWKGGIVMADVRDPNPLNWKFYTYLDDAIPPVTARIKAAKCFSRYYIYFGTGRWFYKTDNVLPGQANRLYGLSLSCNGDSCTVVTDASDNSQNVCTDAANGVIRGWYIELNTQDEGYFKERDISDPTTTDQNVVLFTTIEPTDDICSSGGRTRVWALNCATGGSILEDCSTYGINKVYGTLLLQLSGANIQQITIKFDKQNQVNNVAQVFTSAGNRATSWYTGIAPESAPPFIAPGSRLVGTLLLWLER</sequence>
<evidence type="ECO:0000256" key="1">
    <source>
        <dbReference type="SAM" id="SignalP"/>
    </source>
</evidence>
<evidence type="ECO:0000313" key="2">
    <source>
        <dbReference type="EMBL" id="ADU97111.1"/>
    </source>
</evidence>
<evidence type="ECO:0008006" key="4">
    <source>
        <dbReference type="Google" id="ProtNLM"/>
    </source>
</evidence>
<accession>E8T2L6</accession>
<name>E8T2L6_THEA1</name>